<dbReference type="InterPro" id="IPR018824">
    <property type="entry name" value="Conidiation-specific_6"/>
</dbReference>
<feature type="compositionally biased region" description="Gly residues" evidence="1">
    <location>
        <begin position="45"/>
        <end position="56"/>
    </location>
</feature>
<reference evidence="2" key="1">
    <citation type="submission" date="2022-07" db="EMBL/GenBank/DDBJ databases">
        <title>Fungi with potential for degradation of polypropylene.</title>
        <authorList>
            <person name="Gostincar C."/>
        </authorList>
    </citation>
    <scope>NUCLEOTIDE SEQUENCE</scope>
    <source>
        <strain evidence="2">EXF-13287</strain>
    </source>
</reference>
<dbReference type="PANTHER" id="PTHR36576:SF2">
    <property type="entry name" value="PROTEIN CON-6, PUTATIVE (AFU_ORTHOLOGUE AFUA_4G03615)-RELATED"/>
    <property type="match status" value="1"/>
</dbReference>
<gene>
    <name evidence="2" type="ORF">NKR19_g8916</name>
</gene>
<dbReference type="GO" id="GO:0005737">
    <property type="term" value="C:cytoplasm"/>
    <property type="evidence" value="ECO:0007669"/>
    <property type="project" value="TreeGrafter"/>
</dbReference>
<organism evidence="2 3">
    <name type="scientific">Coniochaeta hoffmannii</name>
    <dbReference type="NCBI Taxonomy" id="91930"/>
    <lineage>
        <taxon>Eukaryota</taxon>
        <taxon>Fungi</taxon>
        <taxon>Dikarya</taxon>
        <taxon>Ascomycota</taxon>
        <taxon>Pezizomycotina</taxon>
        <taxon>Sordariomycetes</taxon>
        <taxon>Sordariomycetidae</taxon>
        <taxon>Coniochaetales</taxon>
        <taxon>Coniochaetaceae</taxon>
        <taxon>Coniochaeta</taxon>
    </lineage>
</organism>
<dbReference type="AlphaFoldDB" id="A0AA38REC1"/>
<dbReference type="PANTHER" id="PTHR36576">
    <property type="entry name" value="UPF0654 PROTEIN C11D3.01C-RELATED"/>
    <property type="match status" value="1"/>
</dbReference>
<dbReference type="InterPro" id="IPR052670">
    <property type="entry name" value="UPF0654_domain"/>
</dbReference>
<evidence type="ECO:0000313" key="2">
    <source>
        <dbReference type="EMBL" id="KAJ9133801.1"/>
    </source>
</evidence>
<comment type="caution">
    <text evidence="2">The sequence shown here is derived from an EMBL/GenBank/DDBJ whole genome shotgun (WGS) entry which is preliminary data.</text>
</comment>
<dbReference type="Pfam" id="PF10346">
    <property type="entry name" value="Con-6"/>
    <property type="match status" value="2"/>
</dbReference>
<feature type="region of interest" description="Disordered" evidence="1">
    <location>
        <begin position="1"/>
        <end position="110"/>
    </location>
</feature>
<sequence length="110" mass="10869">MSDPSDVTNAMRGHKAAISNPNVSEEAKEHSRQVLEAMEGKDKTGSGGGSGGGSGSGAKQTSTSGGGSATEGKDPGNVARGLKASISNPGVSEEAKENAKQKLADLEGGQ</sequence>
<name>A0AA38REC1_9PEZI</name>
<protein>
    <recommendedName>
        <fullName evidence="4">Conidiation protein 6</fullName>
    </recommendedName>
</protein>
<evidence type="ECO:0000256" key="1">
    <source>
        <dbReference type="SAM" id="MobiDB-lite"/>
    </source>
</evidence>
<evidence type="ECO:0000313" key="3">
    <source>
        <dbReference type="Proteomes" id="UP001174691"/>
    </source>
</evidence>
<evidence type="ECO:0008006" key="4">
    <source>
        <dbReference type="Google" id="ProtNLM"/>
    </source>
</evidence>
<dbReference type="EMBL" id="JANBVN010000194">
    <property type="protein sequence ID" value="KAJ9133801.1"/>
    <property type="molecule type" value="Genomic_DNA"/>
</dbReference>
<keyword evidence="3" id="KW-1185">Reference proteome</keyword>
<accession>A0AA38REC1</accession>
<dbReference type="Proteomes" id="UP001174691">
    <property type="component" value="Unassembled WGS sequence"/>
</dbReference>
<proteinExistence type="predicted"/>
<feature type="compositionally biased region" description="Basic and acidic residues" evidence="1">
    <location>
        <begin position="93"/>
        <end position="110"/>
    </location>
</feature>
<feature type="compositionally biased region" description="Basic and acidic residues" evidence="1">
    <location>
        <begin position="25"/>
        <end position="44"/>
    </location>
</feature>